<evidence type="ECO:0000259" key="2">
    <source>
        <dbReference type="Pfam" id="PF01826"/>
    </source>
</evidence>
<dbReference type="EMBL" id="JBICBT010000833">
    <property type="protein sequence ID" value="KAL3097707.1"/>
    <property type="molecule type" value="Genomic_DNA"/>
</dbReference>
<dbReference type="EMBL" id="JBICBT010000876">
    <property type="protein sequence ID" value="KAL3095699.1"/>
    <property type="molecule type" value="Genomic_DNA"/>
</dbReference>
<accession>A0ABD2IIT0</accession>
<proteinExistence type="predicted"/>
<dbReference type="InterPro" id="IPR002919">
    <property type="entry name" value="TIL_dom"/>
</dbReference>
<gene>
    <name evidence="5" type="ORF">niasHT_020181</name>
    <name evidence="4" type="ORF">niasHT_022923</name>
    <name evidence="3" type="ORF">niasHT_035929</name>
</gene>
<dbReference type="Proteomes" id="UP001620626">
    <property type="component" value="Unassembled WGS sequence"/>
</dbReference>
<dbReference type="AlphaFoldDB" id="A0ABD2IIT0"/>
<keyword evidence="6" id="KW-1185">Reference proteome</keyword>
<organism evidence="3 6">
    <name type="scientific">Heterodera trifolii</name>
    <dbReference type="NCBI Taxonomy" id="157864"/>
    <lineage>
        <taxon>Eukaryota</taxon>
        <taxon>Metazoa</taxon>
        <taxon>Ecdysozoa</taxon>
        <taxon>Nematoda</taxon>
        <taxon>Chromadorea</taxon>
        <taxon>Rhabditida</taxon>
        <taxon>Tylenchina</taxon>
        <taxon>Tylenchomorpha</taxon>
        <taxon>Tylenchoidea</taxon>
        <taxon>Heteroderidae</taxon>
        <taxon>Heteroderinae</taxon>
        <taxon>Heterodera</taxon>
    </lineage>
</organism>
<evidence type="ECO:0000313" key="5">
    <source>
        <dbReference type="EMBL" id="KAL3097707.1"/>
    </source>
</evidence>
<dbReference type="EMBL" id="JBICBT010001222">
    <property type="protein sequence ID" value="KAL3077750.1"/>
    <property type="molecule type" value="Genomic_DNA"/>
</dbReference>
<reference evidence="3 6" key="1">
    <citation type="submission" date="2024-10" db="EMBL/GenBank/DDBJ databases">
        <authorList>
            <person name="Kim D."/>
        </authorList>
    </citation>
    <scope>NUCLEOTIDE SEQUENCE [LARGE SCALE GENOMIC DNA]</scope>
    <source>
        <strain evidence="3">BH-2024</strain>
    </source>
</reference>
<evidence type="ECO:0000313" key="3">
    <source>
        <dbReference type="EMBL" id="KAL3077750.1"/>
    </source>
</evidence>
<dbReference type="Gene3D" id="2.10.25.10">
    <property type="entry name" value="Laminin"/>
    <property type="match status" value="1"/>
</dbReference>
<feature type="signal peptide" evidence="1">
    <location>
        <begin position="1"/>
        <end position="19"/>
    </location>
</feature>
<name>A0ABD2IIT0_9BILA</name>
<evidence type="ECO:0000313" key="4">
    <source>
        <dbReference type="EMBL" id="KAL3095699.1"/>
    </source>
</evidence>
<keyword evidence="1" id="KW-0732">Signal</keyword>
<evidence type="ECO:0000313" key="6">
    <source>
        <dbReference type="Proteomes" id="UP001620626"/>
    </source>
</evidence>
<feature type="chain" id="PRO_5044724109" description="TIL domain-containing protein" evidence="1">
    <location>
        <begin position="20"/>
        <end position="88"/>
    </location>
</feature>
<feature type="domain" description="TIL" evidence="2">
    <location>
        <begin position="29"/>
        <end position="82"/>
    </location>
</feature>
<evidence type="ECO:0000256" key="1">
    <source>
        <dbReference type="SAM" id="SignalP"/>
    </source>
</evidence>
<dbReference type="Pfam" id="PF01826">
    <property type="entry name" value="TIL"/>
    <property type="match status" value="1"/>
</dbReference>
<comment type="caution">
    <text evidence="3">The sequence shown here is derived from an EMBL/GenBank/DDBJ whole genome shotgun (WGS) entry which is preliminary data.</text>
</comment>
<sequence length="88" mass="10195">MFKILFFFFLLIVQILTESYQPPICFAPCPANEEFGQKKCNKCEPTCDNTNPTKCTKIFCQCSCDCKPGHFRNTKTRKCVKKCPKKEN</sequence>
<protein>
    <recommendedName>
        <fullName evidence="2">TIL domain-containing protein</fullName>
    </recommendedName>
</protein>